<dbReference type="Proteomes" id="UP000246464">
    <property type="component" value="Chromosome 18"/>
</dbReference>
<proteinExistence type="predicted"/>
<keyword evidence="3" id="KW-1185">Reference proteome</keyword>
<protein>
    <submittedName>
        <fullName evidence="2">Uncharacterized protein</fullName>
    </submittedName>
</protein>
<gene>
    <name evidence="2" type="ORF">SMAX5B_005127</name>
</gene>
<organism evidence="2 3">
    <name type="scientific">Scophthalmus maximus</name>
    <name type="common">Turbot</name>
    <name type="synonym">Psetta maxima</name>
    <dbReference type="NCBI Taxonomy" id="52904"/>
    <lineage>
        <taxon>Eukaryota</taxon>
        <taxon>Metazoa</taxon>
        <taxon>Chordata</taxon>
        <taxon>Craniata</taxon>
        <taxon>Vertebrata</taxon>
        <taxon>Euteleostomi</taxon>
        <taxon>Actinopterygii</taxon>
        <taxon>Neopterygii</taxon>
        <taxon>Teleostei</taxon>
        <taxon>Neoteleostei</taxon>
        <taxon>Acanthomorphata</taxon>
        <taxon>Carangaria</taxon>
        <taxon>Pleuronectiformes</taxon>
        <taxon>Pleuronectoidei</taxon>
        <taxon>Scophthalmidae</taxon>
        <taxon>Scophthalmus</taxon>
    </lineage>
</organism>
<sequence length="77" mass="8049">NTSKAQSRGQKADVFSGIVAGRDGRGQQAEVFTGFQAKRGNQGQRQGRNQGGDNTGKSGAEPESKPGDPSVGKCWKV</sequence>
<feature type="compositionally biased region" description="Low complexity" evidence="1">
    <location>
        <begin position="39"/>
        <end position="48"/>
    </location>
</feature>
<accession>A0A2U9CKJ3</accession>
<dbReference type="EMBL" id="CP026260">
    <property type="protein sequence ID" value="AWP17058.1"/>
    <property type="molecule type" value="Genomic_DNA"/>
</dbReference>
<reference evidence="2 3" key="1">
    <citation type="submission" date="2017-12" db="EMBL/GenBank/DDBJ databases">
        <title>Integrating genomic resources of turbot (Scophthalmus maximus) in depth evaluation of genetic and physical mapping variation across individuals.</title>
        <authorList>
            <person name="Martinez P."/>
        </authorList>
    </citation>
    <scope>NUCLEOTIDE SEQUENCE [LARGE SCALE GENOMIC DNA]</scope>
</reference>
<feature type="non-terminal residue" evidence="2">
    <location>
        <position position="1"/>
    </location>
</feature>
<evidence type="ECO:0000313" key="3">
    <source>
        <dbReference type="Proteomes" id="UP000246464"/>
    </source>
</evidence>
<evidence type="ECO:0000256" key="1">
    <source>
        <dbReference type="SAM" id="MobiDB-lite"/>
    </source>
</evidence>
<name>A0A2U9CKJ3_SCOMX</name>
<dbReference type="AlphaFoldDB" id="A0A2U9CKJ3"/>
<feature type="region of interest" description="Disordered" evidence="1">
    <location>
        <begin position="1"/>
        <end position="77"/>
    </location>
</feature>
<evidence type="ECO:0000313" key="2">
    <source>
        <dbReference type="EMBL" id="AWP17058.1"/>
    </source>
</evidence>